<dbReference type="RefSeq" id="WP_030834434.1">
    <property type="nucleotide sequence ID" value="NZ_LGCN01000215.1"/>
</dbReference>
<dbReference type="PATRIC" id="fig|36816.3.peg.5560"/>
<dbReference type="Proteomes" id="UP000037773">
    <property type="component" value="Unassembled WGS sequence"/>
</dbReference>
<reference evidence="2 3" key="1">
    <citation type="submission" date="2015-07" db="EMBL/GenBank/DDBJ databases">
        <authorList>
            <person name="Noorani M."/>
        </authorList>
    </citation>
    <scope>NUCLEOTIDE SEQUENCE [LARGE SCALE GENOMIC DNA]</scope>
    <source>
        <strain evidence="2 3">NRRL B-24567</strain>
    </source>
</reference>
<dbReference type="OrthoDB" id="9763471at2"/>
<evidence type="ECO:0000313" key="2">
    <source>
        <dbReference type="EMBL" id="KOT34849.1"/>
    </source>
</evidence>
<accession>A0A0M9X704</accession>
<keyword evidence="3" id="KW-1185">Reference proteome</keyword>
<gene>
    <name evidence="2" type="ORF">ADK41_25730</name>
</gene>
<feature type="region of interest" description="Disordered" evidence="1">
    <location>
        <begin position="427"/>
        <end position="448"/>
    </location>
</feature>
<dbReference type="AlphaFoldDB" id="A0A0M9X704"/>
<proteinExistence type="predicted"/>
<protein>
    <submittedName>
        <fullName evidence="2">Uncharacterized protein</fullName>
    </submittedName>
</protein>
<feature type="region of interest" description="Disordered" evidence="1">
    <location>
        <begin position="541"/>
        <end position="560"/>
    </location>
</feature>
<name>A0A0M9X704_9ACTN</name>
<comment type="caution">
    <text evidence="2">The sequence shown here is derived from an EMBL/GenBank/DDBJ whole genome shotgun (WGS) entry which is preliminary data.</text>
</comment>
<evidence type="ECO:0000256" key="1">
    <source>
        <dbReference type="SAM" id="MobiDB-lite"/>
    </source>
</evidence>
<evidence type="ECO:0000313" key="3">
    <source>
        <dbReference type="Proteomes" id="UP000037773"/>
    </source>
</evidence>
<dbReference type="EMBL" id="LGCN01000215">
    <property type="protein sequence ID" value="KOT34849.1"/>
    <property type="molecule type" value="Genomic_DNA"/>
</dbReference>
<sequence>MASITSWTRLEPRARTGDLRPSLEAQVHDPAWMLARQWQLGEFLGDDAGTPVWVRVRGHADRITRYRPGPATGPGTDYDGHTPLQAMAEAEPSGLRATSADLRSGAETGQHLLRLLRSCAAPAQAVTEAVALLLDDFPLGLTGAEGTDDPATARYLTVLRGKVPDGHALASALHTTPPTPGEPGWGLPAEAFPALRDWLAWYDERHLTAAQGQEAWDPRRLEHCFSVGLRETGAQSTLTAPAYQGGELDWTDFTAGGDTGLAATVNRETLLSTTFPVPVRFPGMPARRYWEFEDAHTHLGGIEAAPSDLARMLVAEFATVYGNDWYLVPLEVPVGSLTTLTSVVVGDTFSSELGGPTLLPTPGAGNGDAHWSLHRLSTDDGGRRTGLFVPPVTVSALESDPIEEVLLARDEGANQAWAIERSVPTPVGGTLDRSRTAPILQPTPSMPGSTATYRLMTDIPAHWLPLLPVESRPGSHVLRLGRLDGPDGRPLQPLGRLLNPTVPGAYDLYAEEVPREGITLTRAHRYARTADGRGLLWTARQARPGRGESSSALRFDHLEE</sequence>
<organism evidence="2 3">
    <name type="scientific">Streptomyces caelestis</name>
    <dbReference type="NCBI Taxonomy" id="36816"/>
    <lineage>
        <taxon>Bacteria</taxon>
        <taxon>Bacillati</taxon>
        <taxon>Actinomycetota</taxon>
        <taxon>Actinomycetes</taxon>
        <taxon>Kitasatosporales</taxon>
        <taxon>Streptomycetaceae</taxon>
        <taxon>Streptomyces</taxon>
    </lineage>
</organism>